<dbReference type="AlphaFoldDB" id="A0A8X6N3J8"/>
<keyword evidence="3" id="KW-1185">Reference proteome</keyword>
<reference evidence="2" key="1">
    <citation type="submission" date="2020-08" db="EMBL/GenBank/DDBJ databases">
        <title>Multicomponent nature underlies the extraordinary mechanical properties of spider dragline silk.</title>
        <authorList>
            <person name="Kono N."/>
            <person name="Nakamura H."/>
            <person name="Mori M."/>
            <person name="Yoshida Y."/>
            <person name="Ohtoshi R."/>
            <person name="Malay A.D."/>
            <person name="Moran D.A.P."/>
            <person name="Tomita M."/>
            <person name="Numata K."/>
            <person name="Arakawa K."/>
        </authorList>
    </citation>
    <scope>NUCLEOTIDE SEQUENCE</scope>
</reference>
<evidence type="ECO:0000313" key="2">
    <source>
        <dbReference type="EMBL" id="GFS91468.1"/>
    </source>
</evidence>
<feature type="signal peptide" evidence="1">
    <location>
        <begin position="1"/>
        <end position="23"/>
    </location>
</feature>
<protein>
    <recommendedName>
        <fullName evidence="4">Spider venom protein</fullName>
    </recommendedName>
</protein>
<name>A0A8X6N3J8_NEPPI</name>
<keyword evidence="1" id="KW-0732">Signal</keyword>
<evidence type="ECO:0000256" key="1">
    <source>
        <dbReference type="SAM" id="SignalP"/>
    </source>
</evidence>
<evidence type="ECO:0000313" key="3">
    <source>
        <dbReference type="Proteomes" id="UP000887013"/>
    </source>
</evidence>
<feature type="non-terminal residue" evidence="2">
    <location>
        <position position="47"/>
    </location>
</feature>
<sequence>MKVYFAVLVAMCIVVLTLQSVEMNPNARERRQTDNNLITLELPRDIL</sequence>
<dbReference type="EMBL" id="BMAW01099738">
    <property type="protein sequence ID" value="GFS91468.1"/>
    <property type="molecule type" value="Genomic_DNA"/>
</dbReference>
<evidence type="ECO:0008006" key="4">
    <source>
        <dbReference type="Google" id="ProtNLM"/>
    </source>
</evidence>
<feature type="chain" id="PRO_5036444761" description="Spider venom protein" evidence="1">
    <location>
        <begin position="24"/>
        <end position="47"/>
    </location>
</feature>
<dbReference type="Proteomes" id="UP000887013">
    <property type="component" value="Unassembled WGS sequence"/>
</dbReference>
<gene>
    <name evidence="2" type="ORF">NPIL_2231</name>
</gene>
<dbReference type="OrthoDB" id="10442870at2759"/>
<proteinExistence type="predicted"/>
<comment type="caution">
    <text evidence="2">The sequence shown here is derived from an EMBL/GenBank/DDBJ whole genome shotgun (WGS) entry which is preliminary data.</text>
</comment>
<organism evidence="2 3">
    <name type="scientific">Nephila pilipes</name>
    <name type="common">Giant wood spider</name>
    <name type="synonym">Nephila maculata</name>
    <dbReference type="NCBI Taxonomy" id="299642"/>
    <lineage>
        <taxon>Eukaryota</taxon>
        <taxon>Metazoa</taxon>
        <taxon>Ecdysozoa</taxon>
        <taxon>Arthropoda</taxon>
        <taxon>Chelicerata</taxon>
        <taxon>Arachnida</taxon>
        <taxon>Araneae</taxon>
        <taxon>Araneomorphae</taxon>
        <taxon>Entelegynae</taxon>
        <taxon>Araneoidea</taxon>
        <taxon>Nephilidae</taxon>
        <taxon>Nephila</taxon>
    </lineage>
</organism>
<accession>A0A8X6N3J8</accession>